<feature type="compositionally biased region" description="Low complexity" evidence="10">
    <location>
        <begin position="1"/>
        <end position="17"/>
    </location>
</feature>
<dbReference type="PIRSF" id="PIRSF005856">
    <property type="entry name" value="Rad51"/>
    <property type="match status" value="1"/>
</dbReference>
<dbReference type="InterPro" id="IPR010995">
    <property type="entry name" value="DNA_repair_Rad51/TF_NusA_a-hlx"/>
</dbReference>
<feature type="domain" description="RecA family profile 2" evidence="12">
    <location>
        <begin position="277"/>
        <end position="340"/>
    </location>
</feature>
<dbReference type="NCBIfam" id="NF003301">
    <property type="entry name" value="PRK04301.1"/>
    <property type="match status" value="1"/>
</dbReference>
<evidence type="ECO:0000313" key="15">
    <source>
        <dbReference type="Proteomes" id="UP000276133"/>
    </source>
</evidence>
<dbReference type="GO" id="GO:0000794">
    <property type="term" value="C:condensed nuclear chromosome"/>
    <property type="evidence" value="ECO:0007669"/>
    <property type="project" value="TreeGrafter"/>
</dbReference>
<dbReference type="GO" id="GO:0000730">
    <property type="term" value="P:DNA recombinase assembly"/>
    <property type="evidence" value="ECO:0007669"/>
    <property type="project" value="TreeGrafter"/>
</dbReference>
<dbReference type="InterPro" id="IPR011941">
    <property type="entry name" value="DNA_recomb/repair_Rad51"/>
</dbReference>
<dbReference type="EMBL" id="REGN01009651">
    <property type="protein sequence ID" value="RNA00675.1"/>
    <property type="molecule type" value="Genomic_DNA"/>
</dbReference>
<dbReference type="SMART" id="SM00382">
    <property type="entry name" value="AAA"/>
    <property type="match status" value="1"/>
</dbReference>
<keyword evidence="9" id="KW-0234">DNA repair</keyword>
<dbReference type="GO" id="GO:0140664">
    <property type="term" value="F:ATP-dependent DNA damage sensor activity"/>
    <property type="evidence" value="ECO:0007669"/>
    <property type="project" value="InterPro"/>
</dbReference>
<reference evidence="13" key="2">
    <citation type="submission" date="2018-07" db="EMBL/GenBank/DDBJ databases">
        <title>DNA repair-related genes.</title>
        <authorList>
            <person name="Kim H.-S."/>
            <person name="Jeong C.-B."/>
            <person name="Lee J.-S."/>
        </authorList>
    </citation>
    <scope>NUCLEOTIDE SEQUENCE</scope>
</reference>
<dbReference type="GO" id="GO:0007131">
    <property type="term" value="P:reciprocal meiotic recombination"/>
    <property type="evidence" value="ECO:0007669"/>
    <property type="project" value="TreeGrafter"/>
</dbReference>
<evidence type="ECO:0000256" key="4">
    <source>
        <dbReference type="ARBA" id="ARBA00022840"/>
    </source>
</evidence>
<accession>A0A3M7PPJ3</accession>
<dbReference type="GO" id="GO:1990426">
    <property type="term" value="P:mitotic recombination-dependent replication fork processing"/>
    <property type="evidence" value="ECO:0007669"/>
    <property type="project" value="InterPro"/>
</dbReference>
<sequence>MLQQQQQQSCNQVQETQSDQFGPTSITKLEVNGITGADIKKLQEAGLHTIEAVAYVPKKLLLSIKGISEQKAEKILMEAYKLIPMGFTTASEFHLKRSEIIQLTTGSKELDKLLQGGFETGSITEMFGEFRTGKTQLCHQLAVTCQLPIDMGGGEGKALYIDTEGTFRPERLLAIAERYGLNGSDVLDNVAYARAYNSDHQTQLLLQASAMMTETRYALIIVDSATALYRTDYSGRGELSERQMHMAKFLRTLQRIADEFGVAVVITNQVVAQVDGASMFQADPKKPIGGNIMAHASTTRLYLRKGRGDSRVCKVYDSPSLPESEAVFAISTEGIIDSKE</sequence>
<dbReference type="PANTHER" id="PTHR22942:SF39">
    <property type="entry name" value="DNA REPAIR PROTEIN RAD51 HOMOLOG 1"/>
    <property type="match status" value="1"/>
</dbReference>
<evidence type="ECO:0000256" key="7">
    <source>
        <dbReference type="ARBA" id="ARBA00062901"/>
    </source>
</evidence>
<dbReference type="InterPro" id="IPR020587">
    <property type="entry name" value="RecA_monomer-monomer_interface"/>
</dbReference>
<protein>
    <recommendedName>
        <fullName evidence="9">DNA repair protein RAD51 homolog</fullName>
    </recommendedName>
</protein>
<comment type="function">
    <text evidence="6">Plays an important role in homologous strand exchange, a key step in DNA repair through homologous recombination (HR). Binds to single-stranded DNA in an ATP-dependent manner to form nucleoprotein filaments which are essential for the homology search and strand exchange. Catalyzes the recognition of homology and strand exchange between homologous DNA partners to form a joint molecule between a processed DNA break and the repair template. Recruited to resolve stalled replication forks during replication stress. Also involved in interstrand cross-link repair.</text>
</comment>
<dbReference type="GO" id="GO:0070192">
    <property type="term" value="P:chromosome organization involved in meiotic cell cycle"/>
    <property type="evidence" value="ECO:0007669"/>
    <property type="project" value="TreeGrafter"/>
</dbReference>
<dbReference type="FunFam" id="1.10.150.20:FF:000008">
    <property type="entry name" value="DNA repair protein RAD51 homolog"/>
    <property type="match status" value="1"/>
</dbReference>
<dbReference type="SUPFAM" id="SSF52540">
    <property type="entry name" value="P-loop containing nucleoside triphosphate hydrolases"/>
    <property type="match status" value="1"/>
</dbReference>
<keyword evidence="9" id="KW-0238">DNA-binding</keyword>
<dbReference type="InterPro" id="IPR003593">
    <property type="entry name" value="AAA+_ATPase"/>
</dbReference>
<dbReference type="InterPro" id="IPR013632">
    <property type="entry name" value="Rad51_C"/>
</dbReference>
<dbReference type="CDD" id="cd19513">
    <property type="entry name" value="Rad51"/>
    <property type="match status" value="1"/>
</dbReference>
<evidence type="ECO:0000256" key="8">
    <source>
        <dbReference type="RuleBase" id="RU003422"/>
    </source>
</evidence>
<evidence type="ECO:0000259" key="11">
    <source>
        <dbReference type="PROSITE" id="PS50162"/>
    </source>
</evidence>
<evidence type="ECO:0000256" key="6">
    <source>
        <dbReference type="ARBA" id="ARBA00056736"/>
    </source>
</evidence>
<dbReference type="Pfam" id="PF14520">
    <property type="entry name" value="HHH_5"/>
    <property type="match status" value="1"/>
</dbReference>
<evidence type="ECO:0000256" key="9">
    <source>
        <dbReference type="RuleBase" id="RU364139"/>
    </source>
</evidence>
<dbReference type="PANTHER" id="PTHR22942">
    <property type="entry name" value="RECA/RAD51/RADA DNA STRAND-PAIRING FAMILY MEMBER"/>
    <property type="match status" value="1"/>
</dbReference>
<keyword evidence="4 8" id="KW-0067">ATP-binding</keyword>
<dbReference type="GO" id="GO:0003697">
    <property type="term" value="F:single-stranded DNA binding"/>
    <property type="evidence" value="ECO:0007669"/>
    <property type="project" value="InterPro"/>
</dbReference>
<comment type="subunit">
    <text evidence="7">Forms linear homooligomers, giving rise to a RAD51 nucleoprotein filament, which is essential for strand-pairing reactions during DNA recombination.</text>
</comment>
<keyword evidence="5 9" id="KW-0539">Nucleus</keyword>
<dbReference type="Pfam" id="PF08423">
    <property type="entry name" value="Rad51"/>
    <property type="match status" value="1"/>
</dbReference>
<dbReference type="AlphaFoldDB" id="A0A3M7PPJ3"/>
<dbReference type="SUPFAM" id="SSF47794">
    <property type="entry name" value="Rad51 N-terminal domain-like"/>
    <property type="match status" value="1"/>
</dbReference>
<comment type="subcellular location">
    <subcellularLocation>
        <location evidence="1 9">Nucleus</location>
    </subcellularLocation>
</comment>
<dbReference type="Gene3D" id="1.10.150.20">
    <property type="entry name" value="5' to 3' exonuclease, C-terminal subdomain"/>
    <property type="match status" value="1"/>
</dbReference>
<feature type="domain" description="RecA family profile 1" evidence="11">
    <location>
        <begin position="99"/>
        <end position="270"/>
    </location>
</feature>
<keyword evidence="9" id="KW-0227">DNA damage</keyword>
<evidence type="ECO:0000313" key="13">
    <source>
        <dbReference type="EMBL" id="QBK46731.1"/>
    </source>
</evidence>
<keyword evidence="14" id="KW-0378">Hydrolase</keyword>
<dbReference type="GO" id="GO:0005524">
    <property type="term" value="F:ATP binding"/>
    <property type="evidence" value="ECO:0007669"/>
    <property type="project" value="UniProtKB-KW"/>
</dbReference>
<name>A0A3M7PPJ3_BRAPC</name>
<dbReference type="InterPro" id="IPR020588">
    <property type="entry name" value="RecA_ATP-bd"/>
</dbReference>
<dbReference type="NCBIfam" id="TIGR02239">
    <property type="entry name" value="recomb_RAD51"/>
    <property type="match status" value="1"/>
</dbReference>
<dbReference type="GO" id="GO:0000150">
    <property type="term" value="F:DNA strand exchange activity"/>
    <property type="evidence" value="ECO:0007669"/>
    <property type="project" value="InterPro"/>
</dbReference>
<proteinExistence type="evidence at transcript level"/>
<keyword evidence="15" id="KW-1185">Reference proteome</keyword>
<dbReference type="STRING" id="10195.A0A3M7PPJ3"/>
<dbReference type="EMBL" id="MH590682">
    <property type="protein sequence ID" value="QBK46731.1"/>
    <property type="molecule type" value="mRNA"/>
</dbReference>
<dbReference type="OrthoDB" id="10251254at2759"/>
<dbReference type="GO" id="GO:0042148">
    <property type="term" value="P:DNA strand invasion"/>
    <property type="evidence" value="ECO:0007669"/>
    <property type="project" value="TreeGrafter"/>
</dbReference>
<comment type="function">
    <text evidence="9">Binds to single and double-stranded DNA and exhibits DNA-dependent ATPase activity. Underwinds duplex DNA.</text>
</comment>
<dbReference type="PROSITE" id="PS50163">
    <property type="entry name" value="RECA_3"/>
    <property type="match status" value="1"/>
</dbReference>
<feature type="region of interest" description="Disordered" evidence="10">
    <location>
        <begin position="1"/>
        <end position="21"/>
    </location>
</feature>
<evidence type="ECO:0000259" key="12">
    <source>
        <dbReference type="PROSITE" id="PS50163"/>
    </source>
</evidence>
<dbReference type="GO" id="GO:0006312">
    <property type="term" value="P:mitotic recombination"/>
    <property type="evidence" value="ECO:0007669"/>
    <property type="project" value="TreeGrafter"/>
</dbReference>
<dbReference type="InterPro" id="IPR016467">
    <property type="entry name" value="DNA_recomb/repair_RecA-like"/>
</dbReference>
<reference evidence="14 15" key="1">
    <citation type="journal article" date="2018" name="Sci. Rep.">
        <title>Genomic signatures of local adaptation to the degree of environmental predictability in rotifers.</title>
        <authorList>
            <person name="Franch-Gras L."/>
            <person name="Hahn C."/>
            <person name="Garcia-Roger E.M."/>
            <person name="Carmona M.J."/>
            <person name="Serra M."/>
            <person name="Gomez A."/>
        </authorList>
    </citation>
    <scope>NUCLEOTIDE SEQUENCE [LARGE SCALE GENOMIC DNA]</scope>
    <source>
        <strain evidence="14">HYR1</strain>
    </source>
</reference>
<dbReference type="Gene3D" id="3.40.50.300">
    <property type="entry name" value="P-loop containing nucleotide triphosphate hydrolases"/>
    <property type="match status" value="1"/>
</dbReference>
<evidence type="ECO:0000313" key="14">
    <source>
        <dbReference type="EMBL" id="RNA00675.1"/>
    </source>
</evidence>
<dbReference type="InterPro" id="IPR027417">
    <property type="entry name" value="P-loop_NTPase"/>
</dbReference>
<evidence type="ECO:0000256" key="3">
    <source>
        <dbReference type="ARBA" id="ARBA00022741"/>
    </source>
</evidence>
<comment type="similarity">
    <text evidence="2 9">Belongs to the RecA family. RAD51 subfamily.</text>
</comment>
<dbReference type="FunFam" id="3.40.50.300:FF:000092">
    <property type="entry name" value="DNA repair protein Rad51 homolog"/>
    <property type="match status" value="1"/>
</dbReference>
<evidence type="ECO:0000256" key="2">
    <source>
        <dbReference type="ARBA" id="ARBA00007095"/>
    </source>
</evidence>
<organism evidence="14 15">
    <name type="scientific">Brachionus plicatilis</name>
    <name type="common">Marine rotifer</name>
    <name type="synonym">Brachionus muelleri</name>
    <dbReference type="NCBI Taxonomy" id="10195"/>
    <lineage>
        <taxon>Eukaryota</taxon>
        <taxon>Metazoa</taxon>
        <taxon>Spiralia</taxon>
        <taxon>Gnathifera</taxon>
        <taxon>Rotifera</taxon>
        <taxon>Eurotatoria</taxon>
        <taxon>Monogononta</taxon>
        <taxon>Pseudotrocha</taxon>
        <taxon>Ploima</taxon>
        <taxon>Brachionidae</taxon>
        <taxon>Brachionus</taxon>
    </lineage>
</organism>
<dbReference type="PROSITE" id="PS50162">
    <property type="entry name" value="RECA_2"/>
    <property type="match status" value="1"/>
</dbReference>
<dbReference type="Proteomes" id="UP000276133">
    <property type="component" value="Unassembled WGS sequence"/>
</dbReference>
<gene>
    <name evidence="14" type="ORF">BpHYR1_017983</name>
</gene>
<evidence type="ECO:0000256" key="1">
    <source>
        <dbReference type="ARBA" id="ARBA00004123"/>
    </source>
</evidence>
<evidence type="ECO:0000256" key="10">
    <source>
        <dbReference type="SAM" id="MobiDB-lite"/>
    </source>
</evidence>
<dbReference type="GO" id="GO:0016787">
    <property type="term" value="F:hydrolase activity"/>
    <property type="evidence" value="ECO:0007669"/>
    <property type="project" value="UniProtKB-KW"/>
</dbReference>
<evidence type="ECO:0000256" key="5">
    <source>
        <dbReference type="ARBA" id="ARBA00023242"/>
    </source>
</evidence>
<keyword evidence="3 8" id="KW-0547">Nucleotide-binding</keyword>
<keyword evidence="9" id="KW-0233">DNA recombination</keyword>
<dbReference type="GO" id="GO:0003690">
    <property type="term" value="F:double-stranded DNA binding"/>
    <property type="evidence" value="ECO:0007669"/>
    <property type="project" value="InterPro"/>
</dbReference>